<evidence type="ECO:0000313" key="1">
    <source>
        <dbReference type="EMBL" id="KAF2708283.1"/>
    </source>
</evidence>
<proteinExistence type="predicted"/>
<organism evidence="1 2">
    <name type="scientific">Pleomassaria siparia CBS 279.74</name>
    <dbReference type="NCBI Taxonomy" id="1314801"/>
    <lineage>
        <taxon>Eukaryota</taxon>
        <taxon>Fungi</taxon>
        <taxon>Dikarya</taxon>
        <taxon>Ascomycota</taxon>
        <taxon>Pezizomycotina</taxon>
        <taxon>Dothideomycetes</taxon>
        <taxon>Pleosporomycetidae</taxon>
        <taxon>Pleosporales</taxon>
        <taxon>Pleomassariaceae</taxon>
        <taxon>Pleomassaria</taxon>
    </lineage>
</organism>
<sequence>MFATHPHTHTQALSVGSVGKRKAWDAGIRGVRIWTLRLRVGMCDATCLGVWWVGIANIKYHSACAVDAVDAVDADDAAATYCVHGFHWQHFMYICTCRITGLPLHAPSPSFEMNVYTDTDTSALISGMAEADRHDKPHPLPGCCSLSMHMVTWSPACIFISTYICTYICTYIHTYIHS</sequence>
<name>A0A6G1K6N3_9PLEO</name>
<dbReference type="Proteomes" id="UP000799428">
    <property type="component" value="Unassembled WGS sequence"/>
</dbReference>
<evidence type="ECO:0000313" key="2">
    <source>
        <dbReference type="Proteomes" id="UP000799428"/>
    </source>
</evidence>
<reference evidence="1" key="1">
    <citation type="journal article" date="2020" name="Stud. Mycol.">
        <title>101 Dothideomycetes genomes: a test case for predicting lifestyles and emergence of pathogens.</title>
        <authorList>
            <person name="Haridas S."/>
            <person name="Albert R."/>
            <person name="Binder M."/>
            <person name="Bloem J."/>
            <person name="Labutti K."/>
            <person name="Salamov A."/>
            <person name="Andreopoulos B."/>
            <person name="Baker S."/>
            <person name="Barry K."/>
            <person name="Bills G."/>
            <person name="Bluhm B."/>
            <person name="Cannon C."/>
            <person name="Castanera R."/>
            <person name="Culley D."/>
            <person name="Daum C."/>
            <person name="Ezra D."/>
            <person name="Gonzalez J."/>
            <person name="Henrissat B."/>
            <person name="Kuo A."/>
            <person name="Liang C."/>
            <person name="Lipzen A."/>
            <person name="Lutzoni F."/>
            <person name="Magnuson J."/>
            <person name="Mondo S."/>
            <person name="Nolan M."/>
            <person name="Ohm R."/>
            <person name="Pangilinan J."/>
            <person name="Park H.-J."/>
            <person name="Ramirez L."/>
            <person name="Alfaro M."/>
            <person name="Sun H."/>
            <person name="Tritt A."/>
            <person name="Yoshinaga Y."/>
            <person name="Zwiers L.-H."/>
            <person name="Turgeon B."/>
            <person name="Goodwin S."/>
            <person name="Spatafora J."/>
            <person name="Crous P."/>
            <person name="Grigoriev I."/>
        </authorList>
    </citation>
    <scope>NUCLEOTIDE SEQUENCE</scope>
    <source>
        <strain evidence="1">CBS 279.74</strain>
    </source>
</reference>
<dbReference type="AlphaFoldDB" id="A0A6G1K6N3"/>
<protein>
    <submittedName>
        <fullName evidence="1">Uncharacterized protein</fullName>
    </submittedName>
</protein>
<gene>
    <name evidence="1" type="ORF">K504DRAFT_302906</name>
</gene>
<keyword evidence="2" id="KW-1185">Reference proteome</keyword>
<accession>A0A6G1K6N3</accession>
<dbReference type="EMBL" id="MU005772">
    <property type="protein sequence ID" value="KAF2708283.1"/>
    <property type="molecule type" value="Genomic_DNA"/>
</dbReference>